<sequence length="137" mass="15523">MLNRVILIGRLTRDPEVRFLPSGIQVTSLSIAVSRNFKDKNGEWREETSFFDIESYGKLAERVGSQLSKGYQILIEGSLRQDRWESSSGEKRSKVKIVADRIALLGKPGDRNTKSTSTDEDLDIPVEDFESDEDIPF</sequence>
<dbReference type="GO" id="GO:0009295">
    <property type="term" value="C:nucleoid"/>
    <property type="evidence" value="ECO:0007669"/>
    <property type="project" value="TreeGrafter"/>
</dbReference>
<comment type="subunit">
    <text evidence="2">Homotetramer.</text>
</comment>
<dbReference type="Gene3D" id="2.40.50.140">
    <property type="entry name" value="Nucleic acid-binding proteins"/>
    <property type="match status" value="1"/>
</dbReference>
<keyword evidence="2" id="KW-0235">DNA replication</keyword>
<dbReference type="SUPFAM" id="SSF50249">
    <property type="entry name" value="Nucleic acid-binding proteins"/>
    <property type="match status" value="1"/>
</dbReference>
<comment type="function">
    <text evidence="2">Plays an important role in DNA replication, recombination and repair. Binds to ssDNA and to an array of partner proteins to recruit them to their sites of action during DNA metabolism.</text>
</comment>
<feature type="region of interest" description="Disordered" evidence="4">
    <location>
        <begin position="107"/>
        <end position="137"/>
    </location>
</feature>
<keyword evidence="2" id="KW-0233">DNA recombination</keyword>
<organism evidence="5 6">
    <name type="scientific">Sulfurihydrogenibium yellowstonense SS-5</name>
    <dbReference type="NCBI Taxonomy" id="432331"/>
    <lineage>
        <taxon>Bacteria</taxon>
        <taxon>Pseudomonadati</taxon>
        <taxon>Aquificota</taxon>
        <taxon>Aquificia</taxon>
        <taxon>Aquificales</taxon>
        <taxon>Hydrogenothermaceae</taxon>
        <taxon>Sulfurihydrogenibium</taxon>
    </lineage>
</organism>
<accession>C4FLT5</accession>
<keyword evidence="1 2" id="KW-0238">DNA-binding</keyword>
<dbReference type="AlphaFoldDB" id="C4FLT5"/>
<evidence type="ECO:0000256" key="4">
    <source>
        <dbReference type="SAM" id="MobiDB-lite"/>
    </source>
</evidence>
<evidence type="ECO:0000256" key="2">
    <source>
        <dbReference type="HAMAP-Rule" id="MF_00984"/>
    </source>
</evidence>
<dbReference type="GO" id="GO:0003697">
    <property type="term" value="F:single-stranded DNA binding"/>
    <property type="evidence" value="ECO:0007669"/>
    <property type="project" value="UniProtKB-UniRule"/>
</dbReference>
<dbReference type="HAMAP" id="MF_00984">
    <property type="entry name" value="SSB"/>
    <property type="match status" value="1"/>
</dbReference>
<evidence type="ECO:0000256" key="3">
    <source>
        <dbReference type="PIRNR" id="PIRNR002070"/>
    </source>
</evidence>
<dbReference type="PROSITE" id="PS50935">
    <property type="entry name" value="SSB"/>
    <property type="match status" value="1"/>
</dbReference>
<evidence type="ECO:0000313" key="6">
    <source>
        <dbReference type="Proteomes" id="UP000005540"/>
    </source>
</evidence>
<evidence type="ECO:0000256" key="1">
    <source>
        <dbReference type="ARBA" id="ARBA00023125"/>
    </source>
</evidence>
<dbReference type="Proteomes" id="UP000005540">
    <property type="component" value="Unassembled WGS sequence"/>
</dbReference>
<dbReference type="InterPro" id="IPR000424">
    <property type="entry name" value="Primosome_PriB/ssb"/>
</dbReference>
<dbReference type="InterPro" id="IPR012340">
    <property type="entry name" value="NA-bd_OB-fold"/>
</dbReference>
<dbReference type="GO" id="GO:0006281">
    <property type="term" value="P:DNA repair"/>
    <property type="evidence" value="ECO:0007669"/>
    <property type="project" value="UniProtKB-UniRule"/>
</dbReference>
<gene>
    <name evidence="5" type="ORF">SULYE_1539</name>
</gene>
<dbReference type="RefSeq" id="WP_007547933.1">
    <property type="nucleotide sequence ID" value="NZ_ABZS01000178.1"/>
</dbReference>
<comment type="caution">
    <text evidence="2">Lacks conserved residue(s) required for the propagation of feature annotation.</text>
</comment>
<dbReference type="InterPro" id="IPR011344">
    <property type="entry name" value="ssDNA-bd"/>
</dbReference>
<keyword evidence="2" id="KW-0227">DNA damage</keyword>
<feature type="short sequence motif" description="Important for interaction with partner proteins" evidence="2">
    <location>
        <begin position="132"/>
        <end position="137"/>
    </location>
</feature>
<dbReference type="EMBL" id="ABZS01000178">
    <property type="protein sequence ID" value="EEP59967.1"/>
    <property type="molecule type" value="Genomic_DNA"/>
</dbReference>
<protein>
    <recommendedName>
        <fullName evidence="2 3">Single-stranded DNA-binding protein</fullName>
        <shortName evidence="2">SSB</shortName>
    </recommendedName>
</protein>
<dbReference type="OrthoDB" id="9809878at2"/>
<dbReference type="PANTHER" id="PTHR10302">
    <property type="entry name" value="SINGLE-STRANDED DNA-BINDING PROTEIN"/>
    <property type="match status" value="1"/>
</dbReference>
<dbReference type="GO" id="GO:0006310">
    <property type="term" value="P:DNA recombination"/>
    <property type="evidence" value="ECO:0007669"/>
    <property type="project" value="UniProtKB-UniRule"/>
</dbReference>
<feature type="compositionally biased region" description="Acidic residues" evidence="4">
    <location>
        <begin position="118"/>
        <end position="137"/>
    </location>
</feature>
<dbReference type="PIRSF" id="PIRSF002070">
    <property type="entry name" value="SSB"/>
    <property type="match status" value="1"/>
</dbReference>
<dbReference type="Pfam" id="PF00436">
    <property type="entry name" value="SSB"/>
    <property type="match status" value="1"/>
</dbReference>
<comment type="caution">
    <text evidence="5">The sequence shown here is derived from an EMBL/GenBank/DDBJ whole genome shotgun (WGS) entry which is preliminary data.</text>
</comment>
<evidence type="ECO:0000313" key="5">
    <source>
        <dbReference type="EMBL" id="EEP59967.1"/>
    </source>
</evidence>
<reference evidence="5 6" key="1">
    <citation type="submission" date="2009-04" db="EMBL/GenBank/DDBJ databases">
        <authorList>
            <person name="Reysenbach A.-L."/>
            <person name="Heidelberg J.F."/>
            <person name="Nelson W.C."/>
        </authorList>
    </citation>
    <scope>NUCLEOTIDE SEQUENCE [LARGE SCALE GENOMIC DNA]</scope>
    <source>
        <strain evidence="5 6">SS-5</strain>
    </source>
</reference>
<dbReference type="NCBIfam" id="TIGR00621">
    <property type="entry name" value="ssb"/>
    <property type="match status" value="1"/>
</dbReference>
<dbReference type="GO" id="GO:0006260">
    <property type="term" value="P:DNA replication"/>
    <property type="evidence" value="ECO:0007669"/>
    <property type="project" value="UniProtKB-UniRule"/>
</dbReference>
<keyword evidence="6" id="KW-1185">Reference proteome</keyword>
<keyword evidence="2" id="KW-0234">DNA repair</keyword>
<dbReference type="PANTHER" id="PTHR10302:SF27">
    <property type="entry name" value="SINGLE-STRANDED DNA-BINDING PROTEIN"/>
    <property type="match status" value="1"/>
</dbReference>
<proteinExistence type="inferred from homology"/>
<dbReference type="CDD" id="cd04496">
    <property type="entry name" value="SSB_OBF"/>
    <property type="match status" value="1"/>
</dbReference>
<name>C4FLT5_9AQUI</name>